<feature type="compositionally biased region" description="Gly residues" evidence="1">
    <location>
        <begin position="259"/>
        <end position="277"/>
    </location>
</feature>
<sequence precursor="true">MSRMLLASLACLLLPSTGLADPIFLLKGQSAAVDSNTNGTYAVQGGTLSILQGARILSAAAAYDGAIAMSGGRVDAGIEVSGGTFQASGGSSTGFDSTAYGGDGLSVSSTASILGGTFTGGNSGGQAGSGVVGSAGEANGLPFVSNLDIRGGTFAGGTGSGGYYGGTTGYSLLSLGDATVTGGHFLSPIAINAAFGGVTNFLGKSLSYDPATSVLSGTLADGDLINVHVYLSGGYATVSPDGTQVRFAASTSSPTDPGTGAGSGSGTGSGSTGGTGTGSNPAPPPVPEPGTFTIFGVMALAAMTCGRHRHRRKSETAG</sequence>
<dbReference type="AlphaFoldDB" id="A0A5B9WBR5"/>
<evidence type="ECO:0008006" key="5">
    <source>
        <dbReference type="Google" id="ProtNLM"/>
    </source>
</evidence>
<keyword evidence="2" id="KW-0732">Signal</keyword>
<reference evidence="3 4" key="1">
    <citation type="submission" date="2019-08" db="EMBL/GenBank/DDBJ databases">
        <title>Deep-cultivation of Planctomycetes and their phenomic and genomic characterization uncovers novel biology.</title>
        <authorList>
            <person name="Wiegand S."/>
            <person name="Jogler M."/>
            <person name="Boedeker C."/>
            <person name="Pinto D."/>
            <person name="Vollmers J."/>
            <person name="Rivas-Marin E."/>
            <person name="Kohn T."/>
            <person name="Peeters S.H."/>
            <person name="Heuer A."/>
            <person name="Rast P."/>
            <person name="Oberbeckmann S."/>
            <person name="Bunk B."/>
            <person name="Jeske O."/>
            <person name="Meyerdierks A."/>
            <person name="Storesund J.E."/>
            <person name="Kallscheuer N."/>
            <person name="Luecker S."/>
            <person name="Lage O.M."/>
            <person name="Pohl T."/>
            <person name="Merkel B.J."/>
            <person name="Hornburger P."/>
            <person name="Mueller R.-W."/>
            <person name="Bruemmer F."/>
            <person name="Labrenz M."/>
            <person name="Spormann A.M."/>
            <person name="Op den Camp H."/>
            <person name="Overmann J."/>
            <person name="Amann R."/>
            <person name="Jetten M.S.M."/>
            <person name="Mascher T."/>
            <person name="Medema M.H."/>
            <person name="Devos D.P."/>
            <person name="Kaster A.-K."/>
            <person name="Ovreas L."/>
            <person name="Rohde M."/>
            <person name="Galperin M.Y."/>
            <person name="Jogler C."/>
        </authorList>
    </citation>
    <scope>NUCLEOTIDE SEQUENCE [LARGE SCALE GENOMIC DNA]</scope>
    <source>
        <strain evidence="3 4">OJF2</strain>
    </source>
</reference>
<evidence type="ECO:0000313" key="4">
    <source>
        <dbReference type="Proteomes" id="UP000324233"/>
    </source>
</evidence>
<accession>A0A5B9WBR5</accession>
<feature type="compositionally biased region" description="Low complexity" evidence="1">
    <location>
        <begin position="248"/>
        <end position="258"/>
    </location>
</feature>
<dbReference type="Proteomes" id="UP000324233">
    <property type="component" value="Chromosome"/>
</dbReference>
<protein>
    <recommendedName>
        <fullName evidence="5">PEP-CTERM protein-sorting domain-containing protein</fullName>
    </recommendedName>
</protein>
<keyword evidence="4" id="KW-1185">Reference proteome</keyword>
<feature type="region of interest" description="Disordered" evidence="1">
    <location>
        <begin position="247"/>
        <end position="291"/>
    </location>
</feature>
<gene>
    <name evidence="3" type="ORF">OJF2_60420</name>
</gene>
<evidence type="ECO:0000256" key="2">
    <source>
        <dbReference type="SAM" id="SignalP"/>
    </source>
</evidence>
<proteinExistence type="predicted"/>
<name>A0A5B9WBR5_9BACT</name>
<evidence type="ECO:0000256" key="1">
    <source>
        <dbReference type="SAM" id="MobiDB-lite"/>
    </source>
</evidence>
<organism evidence="3 4">
    <name type="scientific">Aquisphaera giovannonii</name>
    <dbReference type="NCBI Taxonomy" id="406548"/>
    <lineage>
        <taxon>Bacteria</taxon>
        <taxon>Pseudomonadati</taxon>
        <taxon>Planctomycetota</taxon>
        <taxon>Planctomycetia</taxon>
        <taxon>Isosphaerales</taxon>
        <taxon>Isosphaeraceae</taxon>
        <taxon>Aquisphaera</taxon>
    </lineage>
</organism>
<feature type="chain" id="PRO_5022704220" description="PEP-CTERM protein-sorting domain-containing protein" evidence="2">
    <location>
        <begin position="21"/>
        <end position="318"/>
    </location>
</feature>
<evidence type="ECO:0000313" key="3">
    <source>
        <dbReference type="EMBL" id="QEH37451.1"/>
    </source>
</evidence>
<dbReference type="RefSeq" id="WP_148597007.1">
    <property type="nucleotide sequence ID" value="NZ_CP042997.1"/>
</dbReference>
<dbReference type="KEGG" id="agv:OJF2_60420"/>
<dbReference type="EMBL" id="CP042997">
    <property type="protein sequence ID" value="QEH37451.1"/>
    <property type="molecule type" value="Genomic_DNA"/>
</dbReference>
<feature type="signal peptide" evidence="2">
    <location>
        <begin position="1"/>
        <end position="20"/>
    </location>
</feature>